<dbReference type="AlphaFoldDB" id="W6AKJ2"/>
<evidence type="ECO:0000313" key="2">
    <source>
        <dbReference type="Proteomes" id="UP000019260"/>
    </source>
</evidence>
<dbReference type="STRING" id="838561.P344_02380"/>
<organism evidence="1 2">
    <name type="scientific">Spiroplasma mirum ATCC 29335</name>
    <dbReference type="NCBI Taxonomy" id="838561"/>
    <lineage>
        <taxon>Bacteria</taxon>
        <taxon>Bacillati</taxon>
        <taxon>Mycoplasmatota</taxon>
        <taxon>Mollicutes</taxon>
        <taxon>Entomoplasmatales</taxon>
        <taxon>Spiroplasmataceae</taxon>
        <taxon>Spiroplasma</taxon>
    </lineage>
</organism>
<protein>
    <submittedName>
        <fullName evidence="1">Uncharacterized protein</fullName>
    </submittedName>
</protein>
<evidence type="ECO:0000313" key="1">
    <source>
        <dbReference type="EMBL" id="AHI57823.1"/>
    </source>
</evidence>
<dbReference type="HOGENOM" id="CLU_3173362_0_0_14"/>
<accession>W6AKJ2</accession>
<proteinExistence type="predicted"/>
<gene>
    <name evidence="1" type="ORF">P344_02380</name>
</gene>
<keyword evidence="2" id="KW-1185">Reference proteome</keyword>
<dbReference type="KEGG" id="smia:P344_02380"/>
<dbReference type="PATRIC" id="fig|838561.3.peg.457"/>
<name>W6AKJ2_9MOLU</name>
<dbReference type="Proteomes" id="UP000019260">
    <property type="component" value="Chromosome"/>
</dbReference>
<dbReference type="RefSeq" id="WP_156028513.1">
    <property type="nucleotide sequence ID" value="NZ_CP002082.1"/>
</dbReference>
<reference evidence="1 2" key="1">
    <citation type="submission" date="2013-09" db="EMBL/GenBank/DDBJ databases">
        <title>Complete genome sequence of Spiroplasma mirum suckling mouse cataract agent.</title>
        <authorList>
            <person name="Landry C.A."/>
            <person name="Bastian F.O."/>
            <person name="Thune R.L."/>
        </authorList>
    </citation>
    <scope>NUCLEOTIDE SEQUENCE [LARGE SCALE GENOMIC DNA]</scope>
    <source>
        <strain evidence="1 2">SMCA</strain>
    </source>
</reference>
<dbReference type="EMBL" id="CP006720">
    <property type="protein sequence ID" value="AHI57823.1"/>
    <property type="molecule type" value="Genomic_DNA"/>
</dbReference>
<sequence>MKNLLTIMSSLTLITTPIISHLGNIQNGTHQELLTPTVDNYYQIDAN</sequence>